<dbReference type="GeneID" id="89972839"/>
<evidence type="ECO:0000313" key="2">
    <source>
        <dbReference type="EMBL" id="KAK5062588.1"/>
    </source>
</evidence>
<accession>A0AAV9NN87</accession>
<reference evidence="2 3" key="1">
    <citation type="submission" date="2023-08" db="EMBL/GenBank/DDBJ databases">
        <title>Black Yeasts Isolated from many extreme environments.</title>
        <authorList>
            <person name="Coleine C."/>
            <person name="Stajich J.E."/>
            <person name="Selbmann L."/>
        </authorList>
    </citation>
    <scope>NUCLEOTIDE SEQUENCE [LARGE SCALE GENOMIC DNA]</scope>
    <source>
        <strain evidence="2 3">CCFEE 5792</strain>
    </source>
</reference>
<evidence type="ECO:0000313" key="3">
    <source>
        <dbReference type="Proteomes" id="UP001358417"/>
    </source>
</evidence>
<evidence type="ECO:0000256" key="1">
    <source>
        <dbReference type="SAM" id="MobiDB-lite"/>
    </source>
</evidence>
<protein>
    <submittedName>
        <fullName evidence="2">Uncharacterized protein</fullName>
    </submittedName>
</protein>
<sequence length="77" mass="8335">MKIATNNPKGGALPVQIRLRPEMPMHDVPSTANPSRLGRVKKQQEGENTQVQGAELEAKMTLRSDDGQEADLNPGEG</sequence>
<dbReference type="AlphaFoldDB" id="A0AAV9NN87"/>
<gene>
    <name evidence="2" type="ORF">LTR84_004661</name>
</gene>
<organism evidence="2 3">
    <name type="scientific">Exophiala bonariae</name>
    <dbReference type="NCBI Taxonomy" id="1690606"/>
    <lineage>
        <taxon>Eukaryota</taxon>
        <taxon>Fungi</taxon>
        <taxon>Dikarya</taxon>
        <taxon>Ascomycota</taxon>
        <taxon>Pezizomycotina</taxon>
        <taxon>Eurotiomycetes</taxon>
        <taxon>Chaetothyriomycetidae</taxon>
        <taxon>Chaetothyriales</taxon>
        <taxon>Herpotrichiellaceae</taxon>
        <taxon>Exophiala</taxon>
    </lineage>
</organism>
<dbReference type="Proteomes" id="UP001358417">
    <property type="component" value="Unassembled WGS sequence"/>
</dbReference>
<proteinExistence type="predicted"/>
<name>A0AAV9NN87_9EURO</name>
<feature type="region of interest" description="Disordered" evidence="1">
    <location>
        <begin position="21"/>
        <end position="77"/>
    </location>
</feature>
<keyword evidence="3" id="KW-1185">Reference proteome</keyword>
<dbReference type="RefSeq" id="XP_064710860.1">
    <property type="nucleotide sequence ID" value="XM_064848236.1"/>
</dbReference>
<comment type="caution">
    <text evidence="2">The sequence shown here is derived from an EMBL/GenBank/DDBJ whole genome shotgun (WGS) entry which is preliminary data.</text>
</comment>
<dbReference type="EMBL" id="JAVRRD010000002">
    <property type="protein sequence ID" value="KAK5062588.1"/>
    <property type="molecule type" value="Genomic_DNA"/>
</dbReference>
<feature type="compositionally biased region" description="Basic and acidic residues" evidence="1">
    <location>
        <begin position="56"/>
        <end position="66"/>
    </location>
</feature>